<proteinExistence type="predicted"/>
<dbReference type="PANTHER" id="PTHR16156">
    <property type="entry name" value="AFTIPHILIN A-RELATED"/>
    <property type="match status" value="1"/>
</dbReference>
<reference evidence="2" key="1">
    <citation type="submission" date="2022-08" db="UniProtKB">
        <authorList>
            <consortium name="EnsemblMetazoa"/>
        </authorList>
    </citation>
    <scope>IDENTIFICATION</scope>
</reference>
<feature type="compositionally biased region" description="Polar residues" evidence="1">
    <location>
        <begin position="505"/>
        <end position="518"/>
    </location>
</feature>
<feature type="region of interest" description="Disordered" evidence="1">
    <location>
        <begin position="418"/>
        <end position="550"/>
    </location>
</feature>
<evidence type="ECO:0000256" key="1">
    <source>
        <dbReference type="SAM" id="MobiDB-lite"/>
    </source>
</evidence>
<feature type="compositionally biased region" description="Pro residues" evidence="1">
    <location>
        <begin position="13"/>
        <end position="24"/>
    </location>
</feature>
<dbReference type="InterPro" id="IPR046359">
    <property type="entry name" value="Aftin-like"/>
</dbReference>
<feature type="region of interest" description="Disordered" evidence="1">
    <location>
        <begin position="372"/>
        <end position="396"/>
    </location>
</feature>
<evidence type="ECO:0008006" key="3">
    <source>
        <dbReference type="Google" id="ProtNLM"/>
    </source>
</evidence>
<feature type="compositionally biased region" description="Low complexity" evidence="1">
    <location>
        <begin position="525"/>
        <end position="540"/>
    </location>
</feature>
<dbReference type="GO" id="GO:0030121">
    <property type="term" value="C:AP-1 adaptor complex"/>
    <property type="evidence" value="ECO:0007669"/>
    <property type="project" value="TreeGrafter"/>
</dbReference>
<feature type="region of interest" description="Disordered" evidence="1">
    <location>
        <begin position="600"/>
        <end position="626"/>
    </location>
</feature>
<dbReference type="EnsemblMetazoa" id="ACOM041937-RA">
    <property type="protein sequence ID" value="ACOM041937-PA.1"/>
    <property type="gene ID" value="ACOM041937"/>
</dbReference>
<protein>
    <recommendedName>
        <fullName evidence="3">Aftiphilin clathrin-binding box domain-containing protein</fullName>
    </recommendedName>
</protein>
<dbReference type="PANTHER" id="PTHR16156:SF10">
    <property type="entry name" value="AFTIPHILIN-RELATED"/>
    <property type="match status" value="1"/>
</dbReference>
<organism evidence="2">
    <name type="scientific">Anopheles coluzzii</name>
    <name type="common">African malaria mosquito</name>
    <dbReference type="NCBI Taxonomy" id="1518534"/>
    <lineage>
        <taxon>Eukaryota</taxon>
        <taxon>Metazoa</taxon>
        <taxon>Ecdysozoa</taxon>
        <taxon>Arthropoda</taxon>
        <taxon>Hexapoda</taxon>
        <taxon>Insecta</taxon>
        <taxon>Pterygota</taxon>
        <taxon>Neoptera</taxon>
        <taxon>Endopterygota</taxon>
        <taxon>Diptera</taxon>
        <taxon>Nematocera</taxon>
        <taxon>Culicoidea</taxon>
        <taxon>Culicidae</taxon>
        <taxon>Anophelinae</taxon>
        <taxon>Anopheles</taxon>
    </lineage>
</organism>
<evidence type="ECO:0000313" key="2">
    <source>
        <dbReference type="EnsemblMetazoa" id="ACOM041937-PA.1"/>
    </source>
</evidence>
<feature type="region of interest" description="Disordered" evidence="1">
    <location>
        <begin position="1"/>
        <end position="92"/>
    </location>
</feature>
<dbReference type="Proteomes" id="UP000075882">
    <property type="component" value="Unassembled WGS sequence"/>
</dbReference>
<accession>A0A8W7Q2U2</accession>
<dbReference type="AlphaFoldDB" id="A0A8W7Q2U2"/>
<sequence length="683" mass="73654">LLYHNHHNHHRTPPPLPPQPPLSSPSPTTKQLSSLLPLPPTMHTQTYHQPYNNNHKTNNDLQHQQTTKPRCANSRDTVGPGGVGNQSSTTTHSVDRSATLLFFAGSPNDDDDGDDDRDLLISAVAPLIPSATTTTTTTDTDAFDAICTAALPSCSSAANDMQPLIGFDDDVRSRDRPQTFDDYLDLSLCKHSGRSSQEGRRQIGVLRVQPNIYPCWSRSVYSHRVLNRGVTPISRDITDRDIVVREYHDVEYSLEKPTASSMGGSSSGMRKECEFDEFNDFQSVPVAVPSVFPETVAISEQWQQTAADLTIDDGDEDDEFSDFQAAVPPMVPTAAQPPVNKPISSVQSNRSVTSSPVMLLSPAILLPQQANTTMEKESANARQAASINWPDPGVDPDELARFEAAFAKPNASVAVAPPAPTVASSNQSVPSGPKPPAAVEEDEWTDFISSKPAAGSDMRQQQAASLPAGPGPAVVSETQATTQEEWTDFMSSSTTTAGSGYPPQSRLSSSQNNFNYPRTSPAVVGGAATKGAGSSSSSWANQPQLPPPQFSSWNSNSLYYNPMASLPLTNQQQTSQYRLPPQQYYNRTDMPAMVYAGGAGYSGSPKVPTNPQQQHHHHHQQHSGMPTTMMMGQQQQPPMQLLPELSFITPNATGHGSAGTPGTKPATHSFLSNVISSNSFTKK</sequence>
<feature type="compositionally biased region" description="Low complexity" evidence="1">
    <location>
        <begin position="25"/>
        <end position="36"/>
    </location>
</feature>
<name>A0A8W7Q2U2_ANOCL</name>
<dbReference type="GO" id="GO:0030276">
    <property type="term" value="F:clathrin binding"/>
    <property type="evidence" value="ECO:0007669"/>
    <property type="project" value="InterPro"/>
</dbReference>
<dbReference type="VEuPathDB" id="VectorBase:ACON2_029447"/>
<feature type="region of interest" description="Disordered" evidence="1">
    <location>
        <begin position="650"/>
        <end position="670"/>
    </location>
</feature>
<feature type="compositionally biased region" description="Basic residues" evidence="1">
    <location>
        <begin position="1"/>
        <end position="12"/>
    </location>
</feature>
<feature type="compositionally biased region" description="Polar residues" evidence="1">
    <location>
        <begin position="476"/>
        <end position="498"/>
    </location>
</feature>
<feature type="compositionally biased region" description="Polar residues" evidence="1">
    <location>
        <begin position="42"/>
        <end position="68"/>
    </location>
</feature>
<dbReference type="GO" id="GO:0032588">
    <property type="term" value="C:trans-Golgi network membrane"/>
    <property type="evidence" value="ECO:0007669"/>
    <property type="project" value="InterPro"/>
</dbReference>